<sequence length="36" mass="3811">MKKSKILISVCSLTASITLATTPSFNLNNGSQDKAK</sequence>
<dbReference type="AlphaFoldDB" id="A0A9Q3QF59"/>
<evidence type="ECO:0000313" key="2">
    <source>
        <dbReference type="EMBL" id="MBW0602955.1"/>
    </source>
</evidence>
<dbReference type="EMBL" id="JABZFG010000014">
    <property type="protein sequence ID" value="MBW0602955.1"/>
    <property type="molecule type" value="Genomic_DNA"/>
</dbReference>
<comment type="caution">
    <text evidence="2">The sequence shown here is derived from an EMBL/GenBank/DDBJ whole genome shotgun (WGS) entry which is preliminary data.</text>
</comment>
<evidence type="ECO:0000313" key="3">
    <source>
        <dbReference type="Proteomes" id="UP000746160"/>
    </source>
</evidence>
<feature type="signal peptide" evidence="1">
    <location>
        <begin position="1"/>
        <end position="20"/>
    </location>
</feature>
<accession>A0A9Q3QF59</accession>
<gene>
    <name evidence="2" type="ORF">MADP07_00695</name>
</gene>
<evidence type="ECO:0000256" key="1">
    <source>
        <dbReference type="SAM" id="SignalP"/>
    </source>
</evidence>
<proteinExistence type="predicted"/>
<keyword evidence="1" id="KW-0732">Signal</keyword>
<dbReference type="Proteomes" id="UP000746160">
    <property type="component" value="Unassembled WGS sequence"/>
</dbReference>
<organism evidence="2 3">
    <name type="scientific">Mycoplasmopsis anatis</name>
    <dbReference type="NCBI Taxonomy" id="171279"/>
    <lineage>
        <taxon>Bacteria</taxon>
        <taxon>Bacillati</taxon>
        <taxon>Mycoplasmatota</taxon>
        <taxon>Mycoplasmoidales</taxon>
        <taxon>Metamycoplasmataceae</taxon>
        <taxon>Mycoplasmopsis</taxon>
    </lineage>
</organism>
<feature type="chain" id="PRO_5040496525" evidence="1">
    <location>
        <begin position="21"/>
        <end position="36"/>
    </location>
</feature>
<reference evidence="2" key="1">
    <citation type="journal article" date="2021" name="Genes Genomics">
        <title>Comparative genomic analysis of Mycoplasma anatis strains.</title>
        <authorList>
            <person name="Zhou Q."/>
            <person name="Mai K."/>
            <person name="Yang D."/>
            <person name="Liu J."/>
            <person name="Yan Z."/>
            <person name="Luo C."/>
            <person name="Tan Y."/>
            <person name="Cao S."/>
            <person name="Zhou Q."/>
            <person name="Chen L."/>
            <person name="Chen F."/>
        </authorList>
    </citation>
    <scope>NUCLEOTIDE SEQUENCE</scope>
    <source>
        <strain evidence="2">DP07</strain>
    </source>
</reference>
<protein>
    <submittedName>
        <fullName evidence="2">Uncharacterized protein</fullName>
    </submittedName>
</protein>
<name>A0A9Q3QF59_9BACT</name>